<comment type="caution">
    <text evidence="2">The sequence shown here is derived from an EMBL/GenBank/DDBJ whole genome shotgun (WGS) entry which is preliminary data.</text>
</comment>
<reference evidence="2 3" key="1">
    <citation type="journal article" date="2009" name="BMC Evol. Biol.">
        <title>Genomic taxonomy of Vibrios.</title>
        <authorList>
            <person name="Thompson C.C."/>
            <person name="Vicente A.C."/>
            <person name="Souza R.C."/>
            <person name="Vasconcelos A.T."/>
            <person name="Vesth T."/>
            <person name="Alves N.Jr."/>
            <person name="Ussery D.W."/>
            <person name="Iida T."/>
            <person name="Thompson F.L."/>
        </authorList>
    </citation>
    <scope>NUCLEOTIDE SEQUENCE [LARGE SCALE GENOMIC DNA]</scope>
    <source>
        <strain evidence="2 3">VM603</strain>
    </source>
</reference>
<keyword evidence="2" id="KW-0378">Hydrolase</keyword>
<evidence type="ECO:0000313" key="3">
    <source>
        <dbReference type="Proteomes" id="UP000004827"/>
    </source>
</evidence>
<dbReference type="Gene3D" id="3.40.50.300">
    <property type="entry name" value="P-loop containing nucleotide triphosphate hydrolases"/>
    <property type="match status" value="2"/>
</dbReference>
<keyword evidence="2" id="KW-0347">Helicase</keyword>
<evidence type="ECO:0000313" key="2">
    <source>
        <dbReference type="EMBL" id="EEW08688.1"/>
    </source>
</evidence>
<dbReference type="SUPFAM" id="SSF52540">
    <property type="entry name" value="P-loop containing nucleoside triphosphate hydrolases"/>
    <property type="match status" value="2"/>
</dbReference>
<dbReference type="PROSITE" id="PS51192">
    <property type="entry name" value="HELICASE_ATP_BIND_1"/>
    <property type="match status" value="1"/>
</dbReference>
<dbReference type="GO" id="GO:0006139">
    <property type="term" value="P:nucleobase-containing compound metabolic process"/>
    <property type="evidence" value="ECO:0007669"/>
    <property type="project" value="InterPro"/>
</dbReference>
<dbReference type="InterPro" id="IPR006935">
    <property type="entry name" value="Helicase/UvrB_N"/>
</dbReference>
<proteinExistence type="predicted"/>
<sequence>MVDFAKLRTQKNKATPIDPLEIFRRLPKPLGINDLYTSQAEVLSSWFEDRNDRDTVLKLHTGGGKTLVGLLIAQSTMNETKEPVLYLAPTTQLVNQTIEKAQNLGISAVPYQKGKELNDSFINAKSVMVATYQALFNGKSKFGVRGGQKAPIKLGAVILDDAHVAFPNVRESFTITITSEALNETYQALASLFRKSFISTNKEGTFDDIISRASDSILEVPYWAWHEQLATARELLRNLSEEYFPLVWPLLRDNLHLCHVLVSKNAITISPILPLMNEFPSFDESPRRIYMSATIADDSEIIRTFDADPKLVQKALTSRSLAGISERMILIPDLMPFDFNVRETINALAEWAAKAFGVVILSPSDKTAETWKNIAIIAKGSKQAEEYIEKLQSRTLTGPIAFANRYDGVDLPGDSCRLLIMEGLPAGTSDYELFRAATLYGGESIIRMLAQRIEQGIGRGARGAGDHCVVILSGASLASWVAKDANFNLLTSATRAQIEMGSTISKEVSDLHEFATTMNMCFGRSSDWVEYHAESLAENIEVENVDSHVYDLAASERKAFKLWQDGYPEKAIARLDKAASDESVDRQTKGWLLQIAANIANHWGQIDRAETLQREAYANNRNLQRPQIAPPYRPMPIHSSQAESIVQQLNEYRLRKGFINKFEDVVSHLHSNATANQFEQAFENFGKLIGLATERHDDQGEGPDLLCLLPNSPALVIEAKSRKKNTGVFNKDNHGQLLIAGEWFESNYPGQPYCLVSIHPTNKATKAANASKSYAFTYDKLITLVNDSRVLLRKLCNSQLSNSELMNECTMLLNSSPIRSDKIVSQYLTNFTSD</sequence>
<dbReference type="GO" id="GO:0003677">
    <property type="term" value="F:DNA binding"/>
    <property type="evidence" value="ECO:0007669"/>
    <property type="project" value="InterPro"/>
</dbReference>
<keyword evidence="2" id="KW-0547">Nucleotide-binding</keyword>
<dbReference type="GO" id="GO:0016818">
    <property type="term" value="F:hydrolase activity, acting on acid anhydrides, in phosphorus-containing anhydrides"/>
    <property type="evidence" value="ECO:0007669"/>
    <property type="project" value="InterPro"/>
</dbReference>
<dbReference type="GO" id="GO:0004386">
    <property type="term" value="F:helicase activity"/>
    <property type="evidence" value="ECO:0007669"/>
    <property type="project" value="UniProtKB-KW"/>
</dbReference>
<accession>D2Y976</accession>
<name>D2Y976_VIBMI</name>
<evidence type="ECO:0000259" key="1">
    <source>
        <dbReference type="PROSITE" id="PS51192"/>
    </source>
</evidence>
<gene>
    <name evidence="2" type="ORF">VMB_00310</name>
</gene>
<dbReference type="AlphaFoldDB" id="D2Y976"/>
<dbReference type="SMART" id="SM00491">
    <property type="entry name" value="HELICc2"/>
    <property type="match status" value="1"/>
</dbReference>
<dbReference type="InterPro" id="IPR027417">
    <property type="entry name" value="P-loop_NTPase"/>
</dbReference>
<dbReference type="SMART" id="SM00487">
    <property type="entry name" value="DEXDc"/>
    <property type="match status" value="1"/>
</dbReference>
<organism evidence="2 3">
    <name type="scientific">Vibrio mimicus VM603</name>
    <dbReference type="NCBI Taxonomy" id="671074"/>
    <lineage>
        <taxon>Bacteria</taxon>
        <taxon>Pseudomonadati</taxon>
        <taxon>Pseudomonadota</taxon>
        <taxon>Gammaproteobacteria</taxon>
        <taxon>Vibrionales</taxon>
        <taxon>Vibrionaceae</taxon>
        <taxon>Vibrio</taxon>
    </lineage>
</organism>
<keyword evidence="2" id="KW-0067">ATP-binding</keyword>
<dbReference type="GO" id="GO:0005524">
    <property type="term" value="F:ATP binding"/>
    <property type="evidence" value="ECO:0007669"/>
    <property type="project" value="InterPro"/>
</dbReference>
<dbReference type="Pfam" id="PF13307">
    <property type="entry name" value="Helicase_C_2"/>
    <property type="match status" value="1"/>
</dbReference>
<dbReference type="Pfam" id="PF04851">
    <property type="entry name" value="ResIII"/>
    <property type="match status" value="1"/>
</dbReference>
<protein>
    <submittedName>
        <fullName evidence="2">Helicase superfamily</fullName>
    </submittedName>
</protein>
<dbReference type="InterPro" id="IPR014001">
    <property type="entry name" value="Helicase_ATP-bd"/>
</dbReference>
<dbReference type="InterPro" id="IPR006555">
    <property type="entry name" value="ATP-dep_Helicase_C"/>
</dbReference>
<dbReference type="EMBL" id="ACYU01000010">
    <property type="protein sequence ID" value="EEW08688.1"/>
    <property type="molecule type" value="Genomic_DNA"/>
</dbReference>
<feature type="domain" description="Helicase ATP-binding" evidence="1">
    <location>
        <begin position="46"/>
        <end position="313"/>
    </location>
</feature>
<dbReference type="Proteomes" id="UP000004827">
    <property type="component" value="Unassembled WGS sequence"/>
</dbReference>
<dbReference type="RefSeq" id="WP_000227398.1">
    <property type="nucleotide sequence ID" value="NZ_ACYU01000010.1"/>
</dbReference>